<keyword evidence="6" id="KW-1185">Reference proteome</keyword>
<evidence type="ECO:0000313" key="6">
    <source>
        <dbReference type="Proteomes" id="UP000013827"/>
    </source>
</evidence>
<evidence type="ECO:0000256" key="2">
    <source>
        <dbReference type="ARBA" id="ARBA00022857"/>
    </source>
</evidence>
<comment type="similarity">
    <text evidence="1">Belongs to the aldo/keto reductase family.</text>
</comment>
<protein>
    <recommendedName>
        <fullName evidence="4">NADP-dependent oxidoreductase domain-containing protein</fullName>
    </recommendedName>
</protein>
<dbReference type="HOGENOM" id="CLU_023205_6_0_1"/>
<name>A0A0D3J4X0_EMIH1</name>
<dbReference type="Gene3D" id="3.20.20.100">
    <property type="entry name" value="NADP-dependent oxidoreductase domain"/>
    <property type="match status" value="1"/>
</dbReference>
<dbReference type="PRINTS" id="PR00069">
    <property type="entry name" value="ALDKETRDTASE"/>
</dbReference>
<dbReference type="PANTHER" id="PTHR43827">
    <property type="entry name" value="2,5-DIKETO-D-GLUCONIC ACID REDUCTASE"/>
    <property type="match status" value="1"/>
</dbReference>
<sequence>MLAAVLDRRQVVAAGGLLAASPSGQSGASLPPLATFGVQVYDDDAAERYTTQALEAGYRSFFTSPEAGNQRGFARAVRASGVPRQALYIAGSVLSDDAESERAARQLTATACDESRSALSDGGVETLDLLLIERPAGSRAAVRGQWRALASRREEGWARGLGTCNFGAAQLDWLPERPLLNQSPFSLGVRMPHAAVLQQHRLRGVALQAWGPLGGPFGAFPAQMWQACAEVGAARRASREQVALRWITQQGVGCCVHSRSAAHLRQTLAACSGSFDLTERELVRLGELAAEPLV</sequence>
<dbReference type="STRING" id="2903.R1DVP2"/>
<dbReference type="GeneID" id="17262093"/>
<dbReference type="PANTHER" id="PTHR43827:SF3">
    <property type="entry name" value="NADP-DEPENDENT OXIDOREDUCTASE DOMAIN-CONTAINING PROTEIN"/>
    <property type="match status" value="1"/>
</dbReference>
<dbReference type="Proteomes" id="UP000013827">
    <property type="component" value="Unassembled WGS sequence"/>
</dbReference>
<dbReference type="SUPFAM" id="SSF51430">
    <property type="entry name" value="NAD(P)-linked oxidoreductase"/>
    <property type="match status" value="1"/>
</dbReference>
<dbReference type="GeneID" id="17264100"/>
<accession>A0A0D3J4X0</accession>
<organism evidence="5 6">
    <name type="scientific">Emiliania huxleyi (strain CCMP1516)</name>
    <dbReference type="NCBI Taxonomy" id="280463"/>
    <lineage>
        <taxon>Eukaryota</taxon>
        <taxon>Haptista</taxon>
        <taxon>Haptophyta</taxon>
        <taxon>Prymnesiophyceae</taxon>
        <taxon>Isochrysidales</taxon>
        <taxon>Noelaerhabdaceae</taxon>
        <taxon>Emiliania</taxon>
    </lineage>
</organism>
<dbReference type="EnsemblProtists" id="EOD15988">
    <property type="protein sequence ID" value="EOD15988"/>
    <property type="gene ID" value="EMIHUDRAFT_210955"/>
</dbReference>
<dbReference type="RefSeq" id="XP_005770984.1">
    <property type="nucleotide sequence ID" value="XM_005770927.1"/>
</dbReference>
<dbReference type="InterPro" id="IPR036812">
    <property type="entry name" value="NAD(P)_OxRdtase_dom_sf"/>
</dbReference>
<dbReference type="AlphaFoldDB" id="A0A0D3J4X0"/>
<dbReference type="KEGG" id="ehx:EMIHUDRAFT_118415"/>
<keyword evidence="3" id="KW-0560">Oxidoreductase</keyword>
<dbReference type="GO" id="GO:0016616">
    <property type="term" value="F:oxidoreductase activity, acting on the CH-OH group of donors, NAD or NADP as acceptor"/>
    <property type="evidence" value="ECO:0007669"/>
    <property type="project" value="UniProtKB-ARBA"/>
</dbReference>
<dbReference type="CDD" id="cd19071">
    <property type="entry name" value="AKR_AKR1-5-like"/>
    <property type="match status" value="1"/>
</dbReference>
<dbReference type="PaxDb" id="2903-EOD15988"/>
<reference evidence="6" key="1">
    <citation type="journal article" date="2013" name="Nature">
        <title>Pan genome of the phytoplankton Emiliania underpins its global distribution.</title>
        <authorList>
            <person name="Read B.A."/>
            <person name="Kegel J."/>
            <person name="Klute M.J."/>
            <person name="Kuo A."/>
            <person name="Lefebvre S.C."/>
            <person name="Maumus F."/>
            <person name="Mayer C."/>
            <person name="Miller J."/>
            <person name="Monier A."/>
            <person name="Salamov A."/>
            <person name="Young J."/>
            <person name="Aguilar M."/>
            <person name="Claverie J.M."/>
            <person name="Frickenhaus S."/>
            <person name="Gonzalez K."/>
            <person name="Herman E.K."/>
            <person name="Lin Y.C."/>
            <person name="Napier J."/>
            <person name="Ogata H."/>
            <person name="Sarno A.F."/>
            <person name="Shmutz J."/>
            <person name="Schroeder D."/>
            <person name="de Vargas C."/>
            <person name="Verret F."/>
            <person name="von Dassow P."/>
            <person name="Valentin K."/>
            <person name="Van de Peer Y."/>
            <person name="Wheeler G."/>
            <person name="Dacks J.B."/>
            <person name="Delwiche C.F."/>
            <person name="Dyhrman S.T."/>
            <person name="Glockner G."/>
            <person name="John U."/>
            <person name="Richards T."/>
            <person name="Worden A.Z."/>
            <person name="Zhang X."/>
            <person name="Grigoriev I.V."/>
            <person name="Allen A.E."/>
            <person name="Bidle K."/>
            <person name="Borodovsky M."/>
            <person name="Bowler C."/>
            <person name="Brownlee C."/>
            <person name="Cock J.M."/>
            <person name="Elias M."/>
            <person name="Gladyshev V.N."/>
            <person name="Groth M."/>
            <person name="Guda C."/>
            <person name="Hadaegh A."/>
            <person name="Iglesias-Rodriguez M.D."/>
            <person name="Jenkins J."/>
            <person name="Jones B.M."/>
            <person name="Lawson T."/>
            <person name="Leese F."/>
            <person name="Lindquist E."/>
            <person name="Lobanov A."/>
            <person name="Lomsadze A."/>
            <person name="Malik S.B."/>
            <person name="Marsh M.E."/>
            <person name="Mackinder L."/>
            <person name="Mock T."/>
            <person name="Mueller-Roeber B."/>
            <person name="Pagarete A."/>
            <person name="Parker M."/>
            <person name="Probert I."/>
            <person name="Quesneville H."/>
            <person name="Raines C."/>
            <person name="Rensing S.A."/>
            <person name="Riano-Pachon D.M."/>
            <person name="Richier S."/>
            <person name="Rokitta S."/>
            <person name="Shiraiwa Y."/>
            <person name="Soanes D.M."/>
            <person name="van der Giezen M."/>
            <person name="Wahlund T.M."/>
            <person name="Williams B."/>
            <person name="Wilson W."/>
            <person name="Wolfe G."/>
            <person name="Wurch L.L."/>
        </authorList>
    </citation>
    <scope>NUCLEOTIDE SEQUENCE</scope>
</reference>
<dbReference type="InterPro" id="IPR020471">
    <property type="entry name" value="AKR"/>
</dbReference>
<feature type="domain" description="NADP-dependent oxidoreductase" evidence="4">
    <location>
        <begin position="40"/>
        <end position="285"/>
    </location>
</feature>
<dbReference type="InterPro" id="IPR023210">
    <property type="entry name" value="NADP_OxRdtase_dom"/>
</dbReference>
<proteinExistence type="inferred from homology"/>
<evidence type="ECO:0000256" key="3">
    <source>
        <dbReference type="ARBA" id="ARBA00023002"/>
    </source>
</evidence>
<evidence type="ECO:0000313" key="5">
    <source>
        <dbReference type="EnsemblProtists" id="EOD18555"/>
    </source>
</evidence>
<evidence type="ECO:0000256" key="1">
    <source>
        <dbReference type="ARBA" id="ARBA00007905"/>
    </source>
</evidence>
<dbReference type="EnsemblProtists" id="EOD18555">
    <property type="protein sequence ID" value="EOD18555"/>
    <property type="gene ID" value="EMIHUDRAFT_118415"/>
</dbReference>
<dbReference type="Pfam" id="PF00248">
    <property type="entry name" value="Aldo_ket_red"/>
    <property type="match status" value="1"/>
</dbReference>
<dbReference type="KEGG" id="ehx:EMIHUDRAFT_210955"/>
<reference evidence="5" key="2">
    <citation type="submission" date="2024-10" db="UniProtKB">
        <authorList>
            <consortium name="EnsemblProtists"/>
        </authorList>
    </citation>
    <scope>IDENTIFICATION</scope>
</reference>
<evidence type="ECO:0000259" key="4">
    <source>
        <dbReference type="Pfam" id="PF00248"/>
    </source>
</evidence>
<dbReference type="eggNOG" id="KOG1577">
    <property type="taxonomic scope" value="Eukaryota"/>
</dbReference>
<dbReference type="RefSeq" id="XP_005768417.1">
    <property type="nucleotide sequence ID" value="XM_005768360.1"/>
</dbReference>
<keyword evidence="2" id="KW-0521">NADP</keyword>